<accession>A0ACC1T8P6</accession>
<evidence type="ECO:0000313" key="2">
    <source>
        <dbReference type="Proteomes" id="UP001148662"/>
    </source>
</evidence>
<evidence type="ECO:0000313" key="1">
    <source>
        <dbReference type="EMBL" id="KAJ3555902.1"/>
    </source>
</evidence>
<organism evidence="1 2">
    <name type="scientific">Phlebia brevispora</name>
    <dbReference type="NCBI Taxonomy" id="194682"/>
    <lineage>
        <taxon>Eukaryota</taxon>
        <taxon>Fungi</taxon>
        <taxon>Dikarya</taxon>
        <taxon>Basidiomycota</taxon>
        <taxon>Agaricomycotina</taxon>
        <taxon>Agaricomycetes</taxon>
        <taxon>Polyporales</taxon>
        <taxon>Meruliaceae</taxon>
        <taxon>Phlebia</taxon>
    </lineage>
</organism>
<name>A0ACC1T8P6_9APHY</name>
<keyword evidence="2" id="KW-1185">Reference proteome</keyword>
<dbReference type="Proteomes" id="UP001148662">
    <property type="component" value="Unassembled WGS sequence"/>
</dbReference>
<gene>
    <name evidence="1" type="ORF">NM688_g2326</name>
</gene>
<reference evidence="1" key="1">
    <citation type="submission" date="2022-07" db="EMBL/GenBank/DDBJ databases">
        <title>Genome Sequence of Phlebia brevispora.</title>
        <authorList>
            <person name="Buettner E."/>
        </authorList>
    </citation>
    <scope>NUCLEOTIDE SEQUENCE</scope>
    <source>
        <strain evidence="1">MPL23</strain>
    </source>
</reference>
<protein>
    <submittedName>
        <fullName evidence="1">Uncharacterized protein</fullName>
    </submittedName>
</protein>
<sequence>MEIYEARLVTECLFPNSKLANTMIHEAWAQAAEDLKSDLEMTPLVYKMIARRATHLRSESKKVARIVVVQVYRFSTGFSDRAHNYNLALAARLKNDRGFTRPLDQLTLPVEQRKGLYRNSAIGLFMDITLFGKKNALGVSQSRFFGKVMPQATMAYALTMLEYGISEWETGSFVDKTFFEHEWTAPYFSHIADIKNFDEATAAQDVYNRIAKRLLDNGRAHAGLKPLGTADQCTGQITQQTFANELLAYQNGELQSDVEDDIVGDENNGEEAGAGAPGDT</sequence>
<comment type="caution">
    <text evidence="1">The sequence shown here is derived from an EMBL/GenBank/DDBJ whole genome shotgun (WGS) entry which is preliminary data.</text>
</comment>
<dbReference type="EMBL" id="JANHOG010000289">
    <property type="protein sequence ID" value="KAJ3555902.1"/>
    <property type="molecule type" value="Genomic_DNA"/>
</dbReference>
<proteinExistence type="predicted"/>